<dbReference type="AlphaFoldDB" id="A0A975BVP8"/>
<dbReference type="Proteomes" id="UP000663722">
    <property type="component" value="Chromosome"/>
</dbReference>
<keyword evidence="2" id="KW-1185">Reference proteome</keyword>
<dbReference type="EMBL" id="CP061800">
    <property type="protein sequence ID" value="QTA92242.1"/>
    <property type="molecule type" value="Genomic_DNA"/>
</dbReference>
<accession>A0A975BVP8</accession>
<organism evidence="1 2">
    <name type="scientific">Desulfonema magnum</name>
    <dbReference type="NCBI Taxonomy" id="45655"/>
    <lineage>
        <taxon>Bacteria</taxon>
        <taxon>Pseudomonadati</taxon>
        <taxon>Thermodesulfobacteriota</taxon>
        <taxon>Desulfobacteria</taxon>
        <taxon>Desulfobacterales</taxon>
        <taxon>Desulfococcaceae</taxon>
        <taxon>Desulfonema</taxon>
    </lineage>
</organism>
<evidence type="ECO:0000313" key="2">
    <source>
        <dbReference type="Proteomes" id="UP000663722"/>
    </source>
</evidence>
<proteinExistence type="predicted"/>
<gene>
    <name evidence="1" type="ORF">dnm_083180</name>
</gene>
<dbReference type="KEGG" id="dmm:dnm_083180"/>
<protein>
    <submittedName>
        <fullName evidence="1">Uncharacterized protein</fullName>
    </submittedName>
</protein>
<reference evidence="1" key="1">
    <citation type="journal article" date="2021" name="Microb. Physiol.">
        <title>Proteogenomic Insights into the Physiology of Marine, Sulfate-Reducing, Filamentous Desulfonema limicola and Desulfonema magnum.</title>
        <authorList>
            <person name="Schnaars V."/>
            <person name="Wohlbrand L."/>
            <person name="Scheve S."/>
            <person name="Hinrichs C."/>
            <person name="Reinhardt R."/>
            <person name="Rabus R."/>
        </authorList>
    </citation>
    <scope>NUCLEOTIDE SEQUENCE</scope>
    <source>
        <strain evidence="1">4be13</strain>
    </source>
</reference>
<sequence length="41" mass="4527">MLFAGRSCKPRPRQNNAEISLLSKRIIIILIITDLGEGTTS</sequence>
<name>A0A975BVP8_9BACT</name>
<evidence type="ECO:0000313" key="1">
    <source>
        <dbReference type="EMBL" id="QTA92242.1"/>
    </source>
</evidence>